<name>A0AAU9V466_EUPED</name>
<sequence>MMRSTLQPTLFQTSAGTDTFQLQLENRFDALAPTLDIDEDFENMVNILRDESIRFCRKRHRGSRSKLSEETLELTKERRESSRTNATPSELHARTKKIRRLIRRDFQSSRPDILPEVEDFYSRLYVSQKPQPGPPGQGSQSHINTPLHRRVSRSQLRGDII</sequence>
<evidence type="ECO:0000256" key="1">
    <source>
        <dbReference type="SAM" id="MobiDB-lite"/>
    </source>
</evidence>
<accession>A0AAU9V466</accession>
<dbReference type="Proteomes" id="UP001153954">
    <property type="component" value="Unassembled WGS sequence"/>
</dbReference>
<protein>
    <submittedName>
        <fullName evidence="2">Uncharacterized protein</fullName>
    </submittedName>
</protein>
<organism evidence="2 3">
    <name type="scientific">Euphydryas editha</name>
    <name type="common">Edith's checkerspot</name>
    <dbReference type="NCBI Taxonomy" id="104508"/>
    <lineage>
        <taxon>Eukaryota</taxon>
        <taxon>Metazoa</taxon>
        <taxon>Ecdysozoa</taxon>
        <taxon>Arthropoda</taxon>
        <taxon>Hexapoda</taxon>
        <taxon>Insecta</taxon>
        <taxon>Pterygota</taxon>
        <taxon>Neoptera</taxon>
        <taxon>Endopterygota</taxon>
        <taxon>Lepidoptera</taxon>
        <taxon>Glossata</taxon>
        <taxon>Ditrysia</taxon>
        <taxon>Papilionoidea</taxon>
        <taxon>Nymphalidae</taxon>
        <taxon>Nymphalinae</taxon>
        <taxon>Euphydryas</taxon>
    </lineage>
</organism>
<feature type="compositionally biased region" description="Basic and acidic residues" evidence="1">
    <location>
        <begin position="66"/>
        <end position="82"/>
    </location>
</feature>
<comment type="caution">
    <text evidence="2">The sequence shown here is derived from an EMBL/GenBank/DDBJ whole genome shotgun (WGS) entry which is preliminary data.</text>
</comment>
<keyword evidence="3" id="KW-1185">Reference proteome</keyword>
<dbReference type="AlphaFoldDB" id="A0AAU9V466"/>
<feature type="region of interest" description="Disordered" evidence="1">
    <location>
        <begin position="60"/>
        <end position="94"/>
    </location>
</feature>
<reference evidence="2" key="1">
    <citation type="submission" date="2022-03" db="EMBL/GenBank/DDBJ databases">
        <authorList>
            <person name="Tunstrom K."/>
        </authorList>
    </citation>
    <scope>NUCLEOTIDE SEQUENCE</scope>
</reference>
<proteinExistence type="predicted"/>
<dbReference type="EMBL" id="CAKOGL010000026">
    <property type="protein sequence ID" value="CAH2103850.1"/>
    <property type="molecule type" value="Genomic_DNA"/>
</dbReference>
<evidence type="ECO:0000313" key="3">
    <source>
        <dbReference type="Proteomes" id="UP001153954"/>
    </source>
</evidence>
<evidence type="ECO:0000313" key="2">
    <source>
        <dbReference type="EMBL" id="CAH2103850.1"/>
    </source>
</evidence>
<feature type="region of interest" description="Disordered" evidence="1">
    <location>
        <begin position="126"/>
        <end position="161"/>
    </location>
</feature>
<gene>
    <name evidence="2" type="ORF">EEDITHA_LOCUS18309</name>
</gene>